<gene>
    <name evidence="4" type="ORF">RYX45_14145</name>
</gene>
<dbReference type="AlphaFoldDB" id="A0AAJ2NQ17"/>
<dbReference type="Pfam" id="PF09992">
    <property type="entry name" value="NAGPA"/>
    <property type="match status" value="1"/>
</dbReference>
<dbReference type="PANTHER" id="PTHR43308:SF5">
    <property type="entry name" value="S-LAYER PROTEIN _ PEPTIDOGLYCAN ENDO-BETA-N-ACETYLGLUCOSAMINIDASE"/>
    <property type="match status" value="1"/>
</dbReference>
<evidence type="ECO:0000313" key="5">
    <source>
        <dbReference type="Proteomes" id="UP001285636"/>
    </source>
</evidence>
<protein>
    <submittedName>
        <fullName evidence="4">S-layer homology domain-containing protein</fullName>
    </submittedName>
</protein>
<dbReference type="Gene3D" id="2.60.40.1080">
    <property type="match status" value="1"/>
</dbReference>
<dbReference type="Proteomes" id="UP001285636">
    <property type="component" value="Unassembled WGS sequence"/>
</dbReference>
<evidence type="ECO:0000256" key="1">
    <source>
        <dbReference type="ARBA" id="ARBA00022729"/>
    </source>
</evidence>
<reference evidence="4" key="1">
    <citation type="submission" date="2023-10" db="EMBL/GenBank/DDBJ databases">
        <title>Screening of Alkalihalophilus pseudofirmusBZ-TG-HK211 and Its Alleviation of Salt Stress on Rapeseed Growth.</title>
        <authorList>
            <person name="Zhao B."/>
            <person name="Guo T."/>
        </authorList>
    </citation>
    <scope>NUCLEOTIDE SEQUENCE</scope>
    <source>
        <strain evidence="4">BZ-TG-HK211</strain>
    </source>
</reference>
<sequence length="759" mass="82360">MSIRRKTKIAACTAVFLCTTLLGGMYSSEVQAASTTQNYQVSSGVNYIEQRVSTSAGTRNANVLNVSLLDPHTKLGVNTPAPFSATKTTSQQAKERTKEGYRVVAAVNATFFDMSSPDRLPFSIISEKDRVVNYGIVSEDRNFYRSEPIAFGVRSNGRATVERYDLKSSAAFKGDTLPIHNINYIRDQNQLVMYTPNQVGGRTGTNAFGVEVVLRQSSKDMRNLKFGDKVTAKVERVSKYGEPGNASIPSDGFVLSGHGAENIQKLSRLTPGDTVEVAVDINDFWKGAEIILGSGPQLVKNGRVDITMNESNWRASQRVARTGVGVDATGNHVFMVTVDAMNMREFAEYMISLGAERALNFDGGGSTTMVARQHGDVYASLVNKPSEGVERRVSATLQAISTAPTSAPSQLRMKSINQPIVAGSTVEIEPSYALDAYYNLVNYTDNELTFTVSNGVGEVTGKTFKALQAGEGRIGARINQSPVGSLAVNVVNTFDRLEVNEKALQIAPGESKNLTAKAVNDKNPQPIFDSNLVKWEVEGNIGSITNRGRFTAGDKAGTGNIVASFNGVKTKIPVTILSANQFKDVPAGYWAYQPLLFLKERGVLRGYEDGTVKPSESLTRAQAASMLVREFNLRANQSDYPEPTFKDISTDYYAYQDIKAIAGSGLMRGNEEGRFDPNGRLTRAQMAVILTRAYKLTGTSPQAPAFKDVTDGYWAYSSIEALALNGIAGGYGDGTFGPGDQVTRAQFAVFLERAIKKYE</sequence>
<dbReference type="InterPro" id="IPR001119">
    <property type="entry name" value="SLH_dom"/>
</dbReference>
<dbReference type="PROSITE" id="PS51272">
    <property type="entry name" value="SLH"/>
    <property type="match status" value="3"/>
</dbReference>
<evidence type="ECO:0000256" key="2">
    <source>
        <dbReference type="SAM" id="SignalP"/>
    </source>
</evidence>
<feature type="domain" description="SLH" evidence="3">
    <location>
        <begin position="702"/>
        <end position="759"/>
    </location>
</feature>
<dbReference type="InterPro" id="IPR051465">
    <property type="entry name" value="Cell_Envelope_Struct_Comp"/>
</dbReference>
<dbReference type="Pfam" id="PF00395">
    <property type="entry name" value="SLH"/>
    <property type="match status" value="3"/>
</dbReference>
<accession>A0AAJ2NQ17</accession>
<dbReference type="PANTHER" id="PTHR43308">
    <property type="entry name" value="OUTER MEMBRANE PROTEIN ALPHA-RELATED"/>
    <property type="match status" value="1"/>
</dbReference>
<evidence type="ECO:0000313" key="4">
    <source>
        <dbReference type="EMBL" id="MDV2886327.1"/>
    </source>
</evidence>
<proteinExistence type="predicted"/>
<feature type="domain" description="SLH" evidence="3">
    <location>
        <begin position="578"/>
        <end position="641"/>
    </location>
</feature>
<comment type="caution">
    <text evidence="4">The sequence shown here is derived from an EMBL/GenBank/DDBJ whole genome shotgun (WGS) entry which is preliminary data.</text>
</comment>
<organism evidence="4 5">
    <name type="scientific">Alkalihalophilus pseudofirmus</name>
    <name type="common">Bacillus pseudofirmus</name>
    <dbReference type="NCBI Taxonomy" id="79885"/>
    <lineage>
        <taxon>Bacteria</taxon>
        <taxon>Bacillati</taxon>
        <taxon>Bacillota</taxon>
        <taxon>Bacilli</taxon>
        <taxon>Bacillales</taxon>
        <taxon>Bacillaceae</taxon>
        <taxon>Alkalihalophilus</taxon>
    </lineage>
</organism>
<evidence type="ECO:0000259" key="3">
    <source>
        <dbReference type="PROSITE" id="PS51272"/>
    </source>
</evidence>
<feature type="chain" id="PRO_5042604864" evidence="2">
    <location>
        <begin position="33"/>
        <end position="759"/>
    </location>
</feature>
<dbReference type="InterPro" id="IPR018711">
    <property type="entry name" value="NAGPA"/>
</dbReference>
<name>A0AAJ2NQ17_ALKPS</name>
<keyword evidence="1 2" id="KW-0732">Signal</keyword>
<feature type="signal peptide" evidence="2">
    <location>
        <begin position="1"/>
        <end position="32"/>
    </location>
</feature>
<feature type="domain" description="SLH" evidence="3">
    <location>
        <begin position="642"/>
        <end position="701"/>
    </location>
</feature>
<dbReference type="EMBL" id="JAWJAY010000003">
    <property type="protein sequence ID" value="MDV2886327.1"/>
    <property type="molecule type" value="Genomic_DNA"/>
</dbReference>
<dbReference type="RefSeq" id="WP_323467112.1">
    <property type="nucleotide sequence ID" value="NZ_CP144224.1"/>
</dbReference>